<sequence>MQKSLLIIAFISSSIYANAQSGIKTITGFSHPESVCQHGSTIYVSNVGEKLEPDQKDNDGFISKVNLKTGKIEELKFITGLNAPKGLAIADNVLYVTDIDRVLGFNLKSKEKVFELTISESVFINDIEAAKGILYALATDNGKIFEIDIQNKTYKTIAFATVPGANGLSYSAKANKLYCAGFSSDGQKPNGNVYEINLTNKTMKKLSDYEGFLDGTALKAGKLYISDWKAFEKKGVLTEVDLNSNESHAIKLHDLISGPADFIISNDGNFFIIPEMIAGNILIEEIK</sequence>
<dbReference type="InterPro" id="IPR015943">
    <property type="entry name" value="WD40/YVTN_repeat-like_dom_sf"/>
</dbReference>
<dbReference type="Proteomes" id="UP001155182">
    <property type="component" value="Unassembled WGS sequence"/>
</dbReference>
<reference evidence="3" key="1">
    <citation type="submission" date="2022-06" db="EMBL/GenBank/DDBJ databases">
        <title>Solitalea sp. MAHUQ-68 isolated from rhizospheric soil.</title>
        <authorList>
            <person name="Huq M.A."/>
        </authorList>
    </citation>
    <scope>NUCLEOTIDE SEQUENCE</scope>
    <source>
        <strain evidence="3">MAHUQ-68</strain>
    </source>
</reference>
<evidence type="ECO:0000313" key="4">
    <source>
        <dbReference type="Proteomes" id="UP001155182"/>
    </source>
</evidence>
<evidence type="ECO:0000259" key="2">
    <source>
        <dbReference type="Pfam" id="PF21959"/>
    </source>
</evidence>
<dbReference type="EMBL" id="JAMWYS010000024">
    <property type="protein sequence ID" value="MCO4292317.1"/>
    <property type="molecule type" value="Genomic_DNA"/>
</dbReference>
<dbReference type="RefSeq" id="WP_252586632.1">
    <property type="nucleotide sequence ID" value="NZ_JAMWYS010000024.1"/>
</dbReference>
<name>A0A9X2F0E8_9SPHI</name>
<organism evidence="3 4">
    <name type="scientific">Solitalea agri</name>
    <dbReference type="NCBI Taxonomy" id="2953739"/>
    <lineage>
        <taxon>Bacteria</taxon>
        <taxon>Pseudomonadati</taxon>
        <taxon>Bacteroidota</taxon>
        <taxon>Sphingobacteriia</taxon>
        <taxon>Sphingobacteriales</taxon>
        <taxon>Sphingobacteriaceae</taxon>
        <taxon>Solitalea</taxon>
    </lineage>
</organism>
<feature type="domain" description="DUF6923" evidence="2">
    <location>
        <begin position="86"/>
        <end position="209"/>
    </location>
</feature>
<dbReference type="AlphaFoldDB" id="A0A9X2F0E8"/>
<feature type="signal peptide" evidence="1">
    <location>
        <begin position="1"/>
        <end position="19"/>
    </location>
</feature>
<dbReference type="Gene3D" id="2.130.10.10">
    <property type="entry name" value="YVTN repeat-like/Quinoprotein amine dehydrogenase"/>
    <property type="match status" value="1"/>
</dbReference>
<proteinExistence type="predicted"/>
<dbReference type="Pfam" id="PF21959">
    <property type="entry name" value="DUF6923"/>
    <property type="match status" value="1"/>
</dbReference>
<evidence type="ECO:0000313" key="3">
    <source>
        <dbReference type="EMBL" id="MCO4292317.1"/>
    </source>
</evidence>
<dbReference type="SUPFAM" id="SSF63825">
    <property type="entry name" value="YWTD domain"/>
    <property type="match status" value="1"/>
</dbReference>
<accession>A0A9X2F0E8</accession>
<gene>
    <name evidence="3" type="ORF">NF867_05510</name>
</gene>
<comment type="caution">
    <text evidence="3">The sequence shown here is derived from an EMBL/GenBank/DDBJ whole genome shotgun (WGS) entry which is preliminary data.</text>
</comment>
<keyword evidence="4" id="KW-1185">Reference proteome</keyword>
<evidence type="ECO:0000256" key="1">
    <source>
        <dbReference type="SAM" id="SignalP"/>
    </source>
</evidence>
<feature type="chain" id="PRO_5040925517" description="DUF6923 domain-containing protein" evidence="1">
    <location>
        <begin position="20"/>
        <end position="287"/>
    </location>
</feature>
<keyword evidence="1" id="KW-0732">Signal</keyword>
<protein>
    <recommendedName>
        <fullName evidence="2">DUF6923 domain-containing protein</fullName>
    </recommendedName>
</protein>
<dbReference type="InterPro" id="IPR054215">
    <property type="entry name" value="DUF6923"/>
</dbReference>